<feature type="domain" description="NACHT" evidence="2">
    <location>
        <begin position="283"/>
        <end position="466"/>
    </location>
</feature>
<sequence>MSESMLVRASRDGDQFHYLWAARRALQLLAPQSGLVAITIEGAATTEFPGGEQVEMGEQLIDIAEYYGSTELESATQIRYMQLKHSTLQVDEVWQPSGLEKTFRGFAERFAALQQKLPGVPLNERLEFWFVTNRTINADFIAAVEDAAAQKKPRHPGNLKKLKAFTSLDDDEELASFCGMLRLDGSQDNYWTQRNILFQDVRGYLPDMDVDAPIRLKDLVNRKALSESATNPAITKMDVLRVLNTDEAQLFPAPCLIEELAEAIPRQQEQAVIRSIIDAADTPVIVHADAGIGKSVLSTRICQSLPNGSVGLLYDCFGNGQYRSVSGYRHRHRTALVQLANQLSALGFCHPLIPTVHADSTAYMQAFMHRVGQAVAMLRAKNKDALLCIIIDAADNAQMAAEEVGEPRSFIRDLLRETLPEGVRLVALCRPYRENMLDPPPHVLSLALNAFTLEETSAHLRQTFADASEHDVGEFHRLSSHNPRVQALALSRQKTLPEMLRLLGPNPTTVDSLIDTLLEKSIATLRDAAGNPERSQIDLICAGLAALRPLIPIAVLAKMSGVNPDLVRSFALDLGRPLVVNEGTIQFFDEPAESWFRKRFKPDASELGIFIAHLSDLSSSSAYVAGVLPQLMLEAGQFSELVDLALTSSGLPDSGPVERRDIALQRLQFALKASLRIRRYPEAAKLALKAGGESAGDERQRALLQENADLVSAFMDSNGVQEIVSRRTFGSGWIGSHHVYEATILSGHADLIGEARSRLRMAEEWLDNWAKLPAEERQKEPVTNTDRAMMVVAHLSIHGAKSAADSLRRWTPRSISYEAGRIVAKCLLDHGRYQELDELAVKAGNDLPLVIALAEEARYLNRWLSAEPVKRIFKLLIRQQIQVDHGDSNRAPPLSAVLAVIETAYHHSICDAAEARDLLARYLPSQAPSHLSSRFGGSPTYYLRACALNAALSNNSLELIDVASTTLKEEMQAARSHNKSQELREFEVEIGALIPWVNLWAQSFVNPLAKAQLIEAISQAKSTSTPSWAHGSRDHPQTANEIANLWLDILLTSWVADHGTIKELVDWTTTLKRPLFTPTLNRLTRLCATVVGAENFAFEMAEKAATLHRAERSDVRHLVEGLVDVARSLLPVSPTDAEDYFNEAVEVASKIGEENFARWEALIQLAERAANETRPAPEVAYNFARCAEVTRSYVDRDKHFAWNATIEALLGLCPSSSLTIASRWRDRHFGSDGRILEVAIRKLLSRKKISPLDALPMIGFRAEWNETALVEAALEACTEQQDKEAALKLAYRYMKLETQTAANWQALESIAISESVTLQGLSLRTRETAPHEAANGKSQPSETYRQERISQNKHDWEEVFSDCDLSTSTGILTAHKRFRDGEPPFYMDVFFSKIFERIQVGKESSFLTAFANTAQFSLWDIRNFLETLPPQWKARPALRKALEAMLKVVFGRHCMEITRNRHNDVMPLDLAYQSTGIEKHDLLDVVLDAIAESAELAGAERLFSLVGLLADKLTDEEALGTLSYGLELFDTVLEESDGDGPWSQKLAPPTTVEDALAGYIWAGLASPVTVTRWEAAHTVVALCALNRKQIIEALFAHAINDTKMPYADARFEFYSLHAHQWLLIAASRAALECPAPLVPQLRYFLVKADPHQHQVLIRLFAARTLMTLCGHGLINLPPETQQRLEDACACSYERAEESAPSTPNTVSEDEKSIEEQRDFFGGDFDQYWLAPLGRCFGMKQSQVCNETRKTLRNELGNTSSLHWGADARNKAELFRYEDTNCRHSTYPRVDNLSFYHSYHAMMMTAGRLLSTHPQVEVRDDWYEEKFPEWLTRHDIARSDGRWVADRRDPEPGSRTDGPEHGQADEWLKSMSIRDFDRGLYPSSGLITIWGHWTDVDVNHSETISVHSALVSPTTSSSLLRAIQTVEHPHDFRIPSAGNDLELDAPPYLLKGWVQDQHDESGIDNSDPWAGNVRFPVPEPAAFVVDLMNMSTDADRREWVLPLSPMPVMRSHTWGYFQENDRSEQATGVRLDATISFVIEFLKATGKDLVVEVEIQRNARHQNYRNRGEDELQYITPSNRIFILKSDGTFRTL</sequence>
<feature type="region of interest" description="Disordered" evidence="1">
    <location>
        <begin position="1327"/>
        <end position="1346"/>
    </location>
</feature>
<gene>
    <name evidence="3" type="ORF">OC940_06415</name>
</gene>
<dbReference type="Proteomes" id="UP001139955">
    <property type="component" value="Unassembled WGS sequence"/>
</dbReference>
<dbReference type="Pfam" id="PF05729">
    <property type="entry name" value="NACHT"/>
    <property type="match status" value="1"/>
</dbReference>
<protein>
    <submittedName>
        <fullName evidence="3">NACHT domain-containing protein</fullName>
    </submittedName>
</protein>
<dbReference type="RefSeq" id="WP_301621353.1">
    <property type="nucleotide sequence ID" value="NZ_JAOSKY010000002.1"/>
</dbReference>
<organism evidence="3 4">
    <name type="scientific">Pseudomonas koreensis</name>
    <dbReference type="NCBI Taxonomy" id="198620"/>
    <lineage>
        <taxon>Bacteria</taxon>
        <taxon>Pseudomonadati</taxon>
        <taxon>Pseudomonadota</taxon>
        <taxon>Gammaproteobacteria</taxon>
        <taxon>Pseudomonadales</taxon>
        <taxon>Pseudomonadaceae</taxon>
        <taxon>Pseudomonas</taxon>
    </lineage>
</organism>
<proteinExistence type="predicted"/>
<feature type="region of interest" description="Disordered" evidence="1">
    <location>
        <begin position="1841"/>
        <end position="1865"/>
    </location>
</feature>
<dbReference type="NCBIfam" id="NF041816">
    <property type="entry name" value="Avs3a"/>
    <property type="match status" value="1"/>
</dbReference>
<comment type="caution">
    <text evidence="3">The sequence shown here is derived from an EMBL/GenBank/DDBJ whole genome shotgun (WGS) entry which is preliminary data.</text>
</comment>
<keyword evidence="4" id="KW-1185">Reference proteome</keyword>
<evidence type="ECO:0000313" key="4">
    <source>
        <dbReference type="Proteomes" id="UP001139955"/>
    </source>
</evidence>
<evidence type="ECO:0000259" key="2">
    <source>
        <dbReference type="Pfam" id="PF05729"/>
    </source>
</evidence>
<reference evidence="3" key="2">
    <citation type="journal article" date="2023" name="mSystems">
        <title>Charting the Lipopeptidome of Nonpathogenic Pseudomonas.</title>
        <authorList>
            <person name="Cesa-Luna C."/>
            <person name="Geudens N."/>
            <person name="Girard L."/>
            <person name="De Roo V."/>
            <person name="Maklad H.R."/>
            <person name="Martins J.C."/>
            <person name="Hofte M."/>
            <person name="De Mot R."/>
        </authorList>
    </citation>
    <scope>NUCLEOTIDE SEQUENCE</scope>
    <source>
        <strain evidence="3">B1M3-32</strain>
    </source>
</reference>
<evidence type="ECO:0000313" key="3">
    <source>
        <dbReference type="EMBL" id="MCU7247430.1"/>
    </source>
</evidence>
<accession>A0A9X3BAH6</accession>
<reference evidence="3" key="1">
    <citation type="submission" date="2022-09" db="EMBL/GenBank/DDBJ databases">
        <authorList>
            <person name="Cesa-Luna C."/>
            <person name="Girard L."/>
            <person name="Lood C."/>
            <person name="Hofte M."/>
            <person name="De Mot R."/>
        </authorList>
    </citation>
    <scope>NUCLEOTIDE SEQUENCE</scope>
    <source>
        <strain evidence="3">B1M3-32</strain>
    </source>
</reference>
<dbReference type="InterPro" id="IPR007111">
    <property type="entry name" value="NACHT_NTPase"/>
</dbReference>
<name>A0A9X3BAH6_9PSED</name>
<dbReference type="EMBL" id="JAOSKY010000002">
    <property type="protein sequence ID" value="MCU7247430.1"/>
    <property type="molecule type" value="Genomic_DNA"/>
</dbReference>
<evidence type="ECO:0000256" key="1">
    <source>
        <dbReference type="SAM" id="MobiDB-lite"/>
    </source>
</evidence>